<dbReference type="Proteomes" id="UP000887013">
    <property type="component" value="Unassembled WGS sequence"/>
</dbReference>
<organism evidence="2 3">
    <name type="scientific">Nephila pilipes</name>
    <name type="common">Giant wood spider</name>
    <name type="synonym">Nephila maculata</name>
    <dbReference type="NCBI Taxonomy" id="299642"/>
    <lineage>
        <taxon>Eukaryota</taxon>
        <taxon>Metazoa</taxon>
        <taxon>Ecdysozoa</taxon>
        <taxon>Arthropoda</taxon>
        <taxon>Chelicerata</taxon>
        <taxon>Arachnida</taxon>
        <taxon>Araneae</taxon>
        <taxon>Araneomorphae</taxon>
        <taxon>Entelegynae</taxon>
        <taxon>Araneoidea</taxon>
        <taxon>Nephilidae</taxon>
        <taxon>Nephila</taxon>
    </lineage>
</organism>
<comment type="caution">
    <text evidence="2">The sequence shown here is derived from an EMBL/GenBank/DDBJ whole genome shotgun (WGS) entry which is preliminary data.</text>
</comment>
<evidence type="ECO:0000313" key="3">
    <source>
        <dbReference type="Proteomes" id="UP000887013"/>
    </source>
</evidence>
<dbReference type="OrthoDB" id="6436336at2759"/>
<reference evidence="2" key="1">
    <citation type="submission" date="2020-08" db="EMBL/GenBank/DDBJ databases">
        <title>Multicomponent nature underlies the extraordinary mechanical properties of spider dragline silk.</title>
        <authorList>
            <person name="Kono N."/>
            <person name="Nakamura H."/>
            <person name="Mori M."/>
            <person name="Yoshida Y."/>
            <person name="Ohtoshi R."/>
            <person name="Malay A.D."/>
            <person name="Moran D.A.P."/>
            <person name="Tomita M."/>
            <person name="Numata K."/>
            <person name="Arakawa K."/>
        </authorList>
    </citation>
    <scope>NUCLEOTIDE SEQUENCE</scope>
</reference>
<dbReference type="AlphaFoldDB" id="A0A8X6P8V9"/>
<feature type="chain" id="PRO_5036464890" evidence="1">
    <location>
        <begin position="27"/>
        <end position="121"/>
    </location>
</feature>
<protein>
    <submittedName>
        <fullName evidence="2">Uncharacterized protein</fullName>
    </submittedName>
</protein>
<accession>A0A8X6P8V9</accession>
<proteinExistence type="predicted"/>
<sequence>MIQFLIIVKTTIELLLFFTVIKRHTCDKYSITKGAHASTEGKDEQSRNIHFHQHASRSSFSFFLESRSSIKPDEKTQMEEVVRIRISCPCSFIVTKLSLSIWSAVLYISVCFVRFDPHDSD</sequence>
<evidence type="ECO:0000256" key="1">
    <source>
        <dbReference type="SAM" id="SignalP"/>
    </source>
</evidence>
<keyword evidence="3" id="KW-1185">Reference proteome</keyword>
<dbReference type="EMBL" id="BMAW01066868">
    <property type="protein sequence ID" value="GFT56930.1"/>
    <property type="molecule type" value="Genomic_DNA"/>
</dbReference>
<keyword evidence="1" id="KW-0732">Signal</keyword>
<name>A0A8X6P8V9_NEPPI</name>
<gene>
    <name evidence="2" type="ORF">NPIL_584351</name>
</gene>
<feature type="signal peptide" evidence="1">
    <location>
        <begin position="1"/>
        <end position="26"/>
    </location>
</feature>
<evidence type="ECO:0000313" key="2">
    <source>
        <dbReference type="EMBL" id="GFT56930.1"/>
    </source>
</evidence>